<keyword evidence="1" id="KW-0732">Signal</keyword>
<proteinExistence type="predicted"/>
<organism evidence="2 3">
    <name type="scientific">Cruoricaptor ignavus</name>
    <dbReference type="NCBI Taxonomy" id="1118202"/>
    <lineage>
        <taxon>Bacteria</taxon>
        <taxon>Pseudomonadati</taxon>
        <taxon>Bacteroidota</taxon>
        <taxon>Flavobacteriia</taxon>
        <taxon>Flavobacteriales</taxon>
        <taxon>Weeksellaceae</taxon>
        <taxon>Cruoricaptor</taxon>
    </lineage>
</organism>
<evidence type="ECO:0000313" key="2">
    <source>
        <dbReference type="EMBL" id="SHI29667.1"/>
    </source>
</evidence>
<keyword evidence="3" id="KW-1185">Reference proteome</keyword>
<gene>
    <name evidence="2" type="ORF">SAMN05443429_10168</name>
</gene>
<dbReference type="EMBL" id="FQYI01000001">
    <property type="protein sequence ID" value="SHI29667.1"/>
    <property type="molecule type" value="Genomic_DNA"/>
</dbReference>
<feature type="chain" id="PRO_5012409599" evidence="1">
    <location>
        <begin position="19"/>
        <end position="54"/>
    </location>
</feature>
<name>A0A1M5ZZF9_9FLAO</name>
<feature type="signal peptide" evidence="1">
    <location>
        <begin position="1"/>
        <end position="18"/>
    </location>
</feature>
<dbReference type="AlphaFoldDB" id="A0A1M5ZZF9"/>
<dbReference type="Proteomes" id="UP000184335">
    <property type="component" value="Unassembled WGS sequence"/>
</dbReference>
<reference evidence="2 3" key="1">
    <citation type="submission" date="2016-11" db="EMBL/GenBank/DDBJ databases">
        <authorList>
            <person name="Jaros S."/>
            <person name="Januszkiewicz K."/>
            <person name="Wedrychowicz H."/>
        </authorList>
    </citation>
    <scope>NUCLEOTIDE SEQUENCE [LARGE SCALE GENOMIC DNA]</scope>
    <source>
        <strain evidence="2 3">DSM 25479</strain>
    </source>
</reference>
<evidence type="ECO:0000256" key="1">
    <source>
        <dbReference type="SAM" id="SignalP"/>
    </source>
</evidence>
<protein>
    <submittedName>
        <fullName evidence="2">Uncharacterized protein</fullName>
    </submittedName>
</protein>
<accession>A0A1M5ZZF9</accession>
<evidence type="ECO:0000313" key="3">
    <source>
        <dbReference type="Proteomes" id="UP000184335"/>
    </source>
</evidence>
<sequence length="54" mass="6004">MKRFANIILLFLTFTVNAQKSSQPHITDKQAVKKIEKLISSCAPRHPANPGNIS</sequence>
<dbReference type="STRING" id="1118202.SAMN05443429_10168"/>